<sequence length="621" mass="70497">MDLSMLMTREVQKSVGVGPWLFGLVIYLRKREAFGLQLYEQSKDKRTTFNFSTRKTENFGTEKKFMRKQTRVTWMTKHKHSLGKAADIRKAMVLWKKEGNLYQGLGGNKDVSIPSSASSAECRRFNRGFRRQSETIQSRFSLLSYDMDVRYSYHCRPDDNITRTRVKPSNACFLNMRVCHKLRKLAANGGSDADGNEEVTLGTKRAVFLMGWSEFLARDELRSGLMFRLRSDYIPDDNVKESIVDEVQRVGRSLLDLDSKPMTDLDLIKPMTLLVEVGISMLQKPGESEDEGIARAIKEMNVWDYEPATEASIGRLREVAFEYGKWSDEYCKRCKKTLAYGRLARLPCSHVFHRQCAEGWLRGCRMCPLSSDQKSISISSSLCSTSLKASSLSLVSKARTAFHSTAAKAEKVFTDIKKSDSLTNQDSIGEVHDDRSPSTSNSNSPNNGSDSKTRRDVKYWTRKPHPLKTKQDWQEGLKNVGKKRADDFEKPGNSTMSFAIFDENLYLMGMRDVSEANVRSNQFLSLFVRSAGTGNFIFPHILIDSRVSLKDWIVRRSLLLPRLSFGQLHKEAPYQWCGSKDEVQSYTEDALRPTSGERSGCIKALFDSLERVALVLALSSV</sequence>
<comment type="caution">
    <text evidence="1">The sequence shown here is derived from an EMBL/GenBank/DDBJ whole genome shotgun (WGS) entry which is preliminary data.</text>
</comment>
<keyword evidence="2" id="KW-1185">Reference proteome</keyword>
<gene>
    <name evidence="1" type="ORF">Vadar_026789</name>
</gene>
<dbReference type="Proteomes" id="UP000828048">
    <property type="component" value="Chromosome 9"/>
</dbReference>
<protein>
    <submittedName>
        <fullName evidence="1">Uncharacterized protein</fullName>
    </submittedName>
</protein>
<reference evidence="1 2" key="1">
    <citation type="journal article" date="2021" name="Hortic Res">
        <title>High-quality reference genome and annotation aids understanding of berry development for evergreen blueberry (Vaccinium darrowii).</title>
        <authorList>
            <person name="Yu J."/>
            <person name="Hulse-Kemp A.M."/>
            <person name="Babiker E."/>
            <person name="Staton M."/>
        </authorList>
    </citation>
    <scope>NUCLEOTIDE SEQUENCE [LARGE SCALE GENOMIC DNA]</scope>
    <source>
        <strain evidence="2">cv. NJ 8807/NJ 8810</strain>
        <tissue evidence="1">Young leaf</tissue>
    </source>
</reference>
<dbReference type="EMBL" id="CM037159">
    <property type="protein sequence ID" value="KAH7866925.1"/>
    <property type="molecule type" value="Genomic_DNA"/>
</dbReference>
<evidence type="ECO:0000313" key="1">
    <source>
        <dbReference type="EMBL" id="KAH7866925.1"/>
    </source>
</evidence>
<accession>A0ACB7ZMU4</accession>
<evidence type="ECO:0000313" key="2">
    <source>
        <dbReference type="Proteomes" id="UP000828048"/>
    </source>
</evidence>
<name>A0ACB7ZMU4_9ERIC</name>
<organism evidence="1 2">
    <name type="scientific">Vaccinium darrowii</name>
    <dbReference type="NCBI Taxonomy" id="229202"/>
    <lineage>
        <taxon>Eukaryota</taxon>
        <taxon>Viridiplantae</taxon>
        <taxon>Streptophyta</taxon>
        <taxon>Embryophyta</taxon>
        <taxon>Tracheophyta</taxon>
        <taxon>Spermatophyta</taxon>
        <taxon>Magnoliopsida</taxon>
        <taxon>eudicotyledons</taxon>
        <taxon>Gunneridae</taxon>
        <taxon>Pentapetalae</taxon>
        <taxon>asterids</taxon>
        <taxon>Ericales</taxon>
        <taxon>Ericaceae</taxon>
        <taxon>Vaccinioideae</taxon>
        <taxon>Vaccinieae</taxon>
        <taxon>Vaccinium</taxon>
    </lineage>
</organism>
<proteinExistence type="predicted"/>